<evidence type="ECO:0000313" key="1">
    <source>
        <dbReference type="EMBL" id="MEQ2170215.1"/>
    </source>
</evidence>
<sequence length="111" mass="12173">MAVAVVAILLKIRLLFKNNPELNNIVSHAGDIKPPVTEVISSVSVSSYYFVPRWRKAQPGGLHLSLLSTSALLSPSEALSETKKDRSTEINSSRCFQLLQLQLCSVSGHRL</sequence>
<evidence type="ECO:0000313" key="2">
    <source>
        <dbReference type="Proteomes" id="UP001476798"/>
    </source>
</evidence>
<comment type="caution">
    <text evidence="1">The sequence shown here is derived from an EMBL/GenBank/DDBJ whole genome shotgun (WGS) entry which is preliminary data.</text>
</comment>
<dbReference type="Proteomes" id="UP001476798">
    <property type="component" value="Unassembled WGS sequence"/>
</dbReference>
<name>A0ABV0NFQ8_9TELE</name>
<dbReference type="EMBL" id="JAHRIO010036582">
    <property type="protein sequence ID" value="MEQ2170215.1"/>
    <property type="molecule type" value="Genomic_DNA"/>
</dbReference>
<keyword evidence="2" id="KW-1185">Reference proteome</keyword>
<gene>
    <name evidence="1" type="ORF">GOODEAATRI_033093</name>
</gene>
<proteinExistence type="predicted"/>
<protein>
    <submittedName>
        <fullName evidence="1">Uncharacterized protein</fullName>
    </submittedName>
</protein>
<reference evidence="1 2" key="1">
    <citation type="submission" date="2021-06" db="EMBL/GenBank/DDBJ databases">
        <authorList>
            <person name="Palmer J.M."/>
        </authorList>
    </citation>
    <scope>NUCLEOTIDE SEQUENCE [LARGE SCALE GENOMIC DNA]</scope>
    <source>
        <strain evidence="1 2">GA_2019</strain>
        <tissue evidence="1">Muscle</tissue>
    </source>
</reference>
<accession>A0ABV0NFQ8</accession>
<organism evidence="1 2">
    <name type="scientific">Goodea atripinnis</name>
    <dbReference type="NCBI Taxonomy" id="208336"/>
    <lineage>
        <taxon>Eukaryota</taxon>
        <taxon>Metazoa</taxon>
        <taxon>Chordata</taxon>
        <taxon>Craniata</taxon>
        <taxon>Vertebrata</taxon>
        <taxon>Euteleostomi</taxon>
        <taxon>Actinopterygii</taxon>
        <taxon>Neopterygii</taxon>
        <taxon>Teleostei</taxon>
        <taxon>Neoteleostei</taxon>
        <taxon>Acanthomorphata</taxon>
        <taxon>Ovalentaria</taxon>
        <taxon>Atherinomorphae</taxon>
        <taxon>Cyprinodontiformes</taxon>
        <taxon>Goodeidae</taxon>
        <taxon>Goodea</taxon>
    </lineage>
</organism>